<evidence type="ECO:0000256" key="9">
    <source>
        <dbReference type="PROSITE-ProRule" id="PRU00358"/>
    </source>
</evidence>
<evidence type="ECO:0000256" key="8">
    <source>
        <dbReference type="ARBA" id="ARBA00023328"/>
    </source>
</evidence>
<keyword evidence="7 9" id="KW-0539">Nucleus</keyword>
<evidence type="ECO:0000256" key="7">
    <source>
        <dbReference type="ARBA" id="ARBA00023242"/>
    </source>
</evidence>
<dbReference type="AlphaFoldDB" id="A0AAN9HXP0"/>
<evidence type="ECO:0000313" key="15">
    <source>
        <dbReference type="EMBL" id="KAK7256255.1"/>
    </source>
</evidence>
<feature type="domain" description="SET" evidence="11">
    <location>
        <begin position="577"/>
        <end position="720"/>
    </location>
</feature>
<dbReference type="GO" id="GO:0032259">
    <property type="term" value="P:methylation"/>
    <property type="evidence" value="ECO:0007669"/>
    <property type="project" value="UniProtKB-KW"/>
</dbReference>
<dbReference type="GO" id="GO:0003690">
    <property type="term" value="F:double-stranded DNA binding"/>
    <property type="evidence" value="ECO:0007669"/>
    <property type="project" value="TreeGrafter"/>
</dbReference>
<dbReference type="SUPFAM" id="SSF88697">
    <property type="entry name" value="PUA domain-like"/>
    <property type="match status" value="1"/>
</dbReference>
<dbReference type="InterPro" id="IPR015947">
    <property type="entry name" value="PUA-like_sf"/>
</dbReference>
<evidence type="ECO:0000256" key="1">
    <source>
        <dbReference type="ARBA" id="ARBA00004584"/>
    </source>
</evidence>
<dbReference type="Pfam" id="PF05033">
    <property type="entry name" value="Pre-SET"/>
    <property type="match status" value="1"/>
</dbReference>
<evidence type="ECO:0000256" key="3">
    <source>
        <dbReference type="ARBA" id="ARBA00022603"/>
    </source>
</evidence>
<dbReference type="PROSITE" id="PS50868">
    <property type="entry name" value="POST_SET"/>
    <property type="match status" value="1"/>
</dbReference>
<feature type="region of interest" description="Disordered" evidence="10">
    <location>
        <begin position="192"/>
        <end position="211"/>
    </location>
</feature>
<dbReference type="PROSITE" id="PS50867">
    <property type="entry name" value="PRE_SET"/>
    <property type="match status" value="1"/>
</dbReference>
<feature type="domain" description="Post-SET" evidence="13">
    <location>
        <begin position="734"/>
        <end position="750"/>
    </location>
</feature>
<comment type="caution">
    <text evidence="15">The sequence shown here is derived from an EMBL/GenBank/DDBJ whole genome shotgun (WGS) entry which is preliminary data.</text>
</comment>
<organism evidence="15 16">
    <name type="scientific">Crotalaria pallida</name>
    <name type="common">Smooth rattlebox</name>
    <name type="synonym">Crotalaria striata</name>
    <dbReference type="NCBI Taxonomy" id="3830"/>
    <lineage>
        <taxon>Eukaryota</taxon>
        <taxon>Viridiplantae</taxon>
        <taxon>Streptophyta</taxon>
        <taxon>Embryophyta</taxon>
        <taxon>Tracheophyta</taxon>
        <taxon>Spermatophyta</taxon>
        <taxon>Magnoliopsida</taxon>
        <taxon>eudicotyledons</taxon>
        <taxon>Gunneridae</taxon>
        <taxon>Pentapetalae</taxon>
        <taxon>rosids</taxon>
        <taxon>fabids</taxon>
        <taxon>Fabales</taxon>
        <taxon>Fabaceae</taxon>
        <taxon>Papilionoideae</taxon>
        <taxon>50 kb inversion clade</taxon>
        <taxon>genistoids sensu lato</taxon>
        <taxon>core genistoids</taxon>
        <taxon>Crotalarieae</taxon>
        <taxon>Crotalaria</taxon>
    </lineage>
</organism>
<dbReference type="GO" id="GO:0042054">
    <property type="term" value="F:histone methyltransferase activity"/>
    <property type="evidence" value="ECO:0007669"/>
    <property type="project" value="InterPro"/>
</dbReference>
<gene>
    <name evidence="15" type="ORF">RIF29_29694</name>
</gene>
<dbReference type="SMART" id="SM00466">
    <property type="entry name" value="SRA"/>
    <property type="match status" value="1"/>
</dbReference>
<keyword evidence="4" id="KW-0808">Transferase</keyword>
<dbReference type="EMBL" id="JAYWIO010000006">
    <property type="protein sequence ID" value="KAK7256255.1"/>
    <property type="molecule type" value="Genomic_DNA"/>
</dbReference>
<proteinExistence type="predicted"/>
<dbReference type="InterPro" id="IPR025794">
    <property type="entry name" value="H3-K9-MeTrfase_plant"/>
</dbReference>
<dbReference type="PANTHER" id="PTHR45660:SF46">
    <property type="entry name" value="HISTONE-LYSINE N-METHYLTRANSFERASE, H3 LYSINE-9 SPECIFIC SUVH6"/>
    <property type="match status" value="1"/>
</dbReference>
<dbReference type="PROSITE" id="PS51015">
    <property type="entry name" value="YDG"/>
    <property type="match status" value="1"/>
</dbReference>
<evidence type="ECO:0000256" key="4">
    <source>
        <dbReference type="ARBA" id="ARBA00022679"/>
    </source>
</evidence>
<keyword evidence="16" id="KW-1185">Reference proteome</keyword>
<dbReference type="InterPro" id="IPR001214">
    <property type="entry name" value="SET_dom"/>
</dbReference>
<dbReference type="InterPro" id="IPR051357">
    <property type="entry name" value="H3K9_HMTase_SUVAR3-9"/>
</dbReference>
<evidence type="ECO:0000256" key="6">
    <source>
        <dbReference type="ARBA" id="ARBA00022853"/>
    </source>
</evidence>
<reference evidence="15 16" key="1">
    <citation type="submission" date="2024-01" db="EMBL/GenBank/DDBJ databases">
        <title>The genomes of 5 underutilized Papilionoideae crops provide insights into root nodulation and disease resistanc.</title>
        <authorList>
            <person name="Yuan L."/>
        </authorList>
    </citation>
    <scope>NUCLEOTIDE SEQUENCE [LARGE SCALE GENOMIC DNA]</scope>
    <source>
        <strain evidence="15">ZHUSHIDOU_FW_LH</strain>
        <tissue evidence="15">Leaf</tissue>
    </source>
</reference>
<dbReference type="PROSITE" id="PS50280">
    <property type="entry name" value="SET"/>
    <property type="match status" value="1"/>
</dbReference>
<evidence type="ECO:0000259" key="14">
    <source>
        <dbReference type="PROSITE" id="PS51015"/>
    </source>
</evidence>
<feature type="domain" description="YDG" evidence="14">
    <location>
        <begin position="298"/>
        <end position="444"/>
    </location>
</feature>
<comment type="subcellular location">
    <subcellularLocation>
        <location evidence="1">Chromosome</location>
        <location evidence="1">Centromere</location>
    </subcellularLocation>
    <subcellularLocation>
        <location evidence="9">Nucleus</location>
    </subcellularLocation>
</comment>
<sequence>MAKRPIRPAFRDFPPGCGPFSQRINTNTKGYPHPEDDQVLSFKIAKNQNFYPFEEMGSPPNASTPGVRSHYSTQPRVPALREFPPLCGINVLKVVENKVVGQQNLMVNKEGENDHEPGKEKVKKHGELSLSEKSLGKKMVVPSGRVVSHGGEGSSRFEYGYKSSKKEEKGSLYFNQEFSDVNVPGFSHGRVDVGGSSNQNKGKKVKEDQSYYGSKYSKKEGECCLPEVSKVNVGLLRRNEAEARIRVRVTLRLFHAICRKLIKEENKVGRGGDRADIRAGKFLRDNGKFVNEGKQIIGTVPGVEVGDEFQYWKELNVIGLHRQLQAGIDYVKDKGKILATSVVKSSGHYDDEMDSLDVLVYSGQGGNVIKKNNTDKAEDQKLVRGNLALKNSIEAQNPVRVIGKSESKDGSCKIYAYYGLYRVERYWQEIGSHGMLVFKFEMRRIPGQLDVPWKEVKKFEKFKMRKGLCVDDISYGKESIPVCAINTIDDEKPPKFEYLASMIYPDKCRPIRPVGCNCTSGCSDSEKCACAVKNGGKIAFNLNRAIVQAKSIVYECGPNCNCPPTCNNRVSQHGIKFQFEIFKTKTKGWGVRSLNTIPSGRFICEYTGELLEDSEAEKRVGSDDYLFDIGNNHIDNSLREELSKIMPDSDSSSCQDFEDGGFTIDAAKCGNLGRFINHSCAPNLFAQNVLYDHDDRRIPHIMLFADTNIPRMQELTYHYNYKIDQVFDSDGNIKMKNCYCGAPWCTGRMY</sequence>
<keyword evidence="3" id="KW-0489">Methyltransferase</keyword>
<keyword evidence="8" id="KW-0137">Centromere</keyword>
<accession>A0AAN9HXP0</accession>
<dbReference type="InterPro" id="IPR003105">
    <property type="entry name" value="SRA_YDG"/>
</dbReference>
<name>A0AAN9HXP0_CROPI</name>
<evidence type="ECO:0000259" key="13">
    <source>
        <dbReference type="PROSITE" id="PS50868"/>
    </source>
</evidence>
<evidence type="ECO:0000256" key="10">
    <source>
        <dbReference type="SAM" id="MobiDB-lite"/>
    </source>
</evidence>
<dbReference type="Pfam" id="PF00856">
    <property type="entry name" value="SET"/>
    <property type="match status" value="1"/>
</dbReference>
<keyword evidence="2" id="KW-0158">Chromosome</keyword>
<keyword evidence="6" id="KW-0156">Chromatin regulator</keyword>
<dbReference type="GO" id="GO:0008270">
    <property type="term" value="F:zinc ion binding"/>
    <property type="evidence" value="ECO:0007669"/>
    <property type="project" value="InterPro"/>
</dbReference>
<dbReference type="PROSITE" id="PS51575">
    <property type="entry name" value="SAM_MT43_SUVAR39_2"/>
    <property type="match status" value="1"/>
</dbReference>
<dbReference type="SMART" id="SM00468">
    <property type="entry name" value="PreSET"/>
    <property type="match status" value="1"/>
</dbReference>
<dbReference type="GO" id="GO:0000775">
    <property type="term" value="C:chromosome, centromeric region"/>
    <property type="evidence" value="ECO:0007669"/>
    <property type="project" value="UniProtKB-SubCell"/>
</dbReference>
<evidence type="ECO:0000256" key="2">
    <source>
        <dbReference type="ARBA" id="ARBA00022454"/>
    </source>
</evidence>
<dbReference type="InterPro" id="IPR046341">
    <property type="entry name" value="SET_dom_sf"/>
</dbReference>
<dbReference type="SMART" id="SM00317">
    <property type="entry name" value="SET"/>
    <property type="match status" value="1"/>
</dbReference>
<evidence type="ECO:0000259" key="11">
    <source>
        <dbReference type="PROSITE" id="PS50280"/>
    </source>
</evidence>
<dbReference type="Gene3D" id="2.170.270.10">
    <property type="entry name" value="SET domain"/>
    <property type="match status" value="1"/>
</dbReference>
<dbReference type="Gene3D" id="2.30.280.10">
    <property type="entry name" value="SRA-YDG"/>
    <property type="match status" value="1"/>
</dbReference>
<protein>
    <submittedName>
        <fullName evidence="15">Uncharacterized protein</fullName>
    </submittedName>
</protein>
<evidence type="ECO:0000256" key="5">
    <source>
        <dbReference type="ARBA" id="ARBA00022691"/>
    </source>
</evidence>
<feature type="domain" description="Pre-SET" evidence="12">
    <location>
        <begin position="514"/>
        <end position="574"/>
    </location>
</feature>
<dbReference type="Pfam" id="PF02182">
    <property type="entry name" value="SAD_SRA"/>
    <property type="match status" value="1"/>
</dbReference>
<dbReference type="InterPro" id="IPR036987">
    <property type="entry name" value="SRA-YDG_sf"/>
</dbReference>
<dbReference type="InterPro" id="IPR007728">
    <property type="entry name" value="Pre-SET_dom"/>
</dbReference>
<evidence type="ECO:0000313" key="16">
    <source>
        <dbReference type="Proteomes" id="UP001372338"/>
    </source>
</evidence>
<dbReference type="PANTHER" id="PTHR45660">
    <property type="entry name" value="HISTONE-LYSINE N-METHYLTRANSFERASE SETMAR"/>
    <property type="match status" value="1"/>
</dbReference>
<dbReference type="InterPro" id="IPR003616">
    <property type="entry name" value="Post-SET_dom"/>
</dbReference>
<dbReference type="SUPFAM" id="SSF82199">
    <property type="entry name" value="SET domain"/>
    <property type="match status" value="1"/>
</dbReference>
<evidence type="ECO:0000259" key="12">
    <source>
        <dbReference type="PROSITE" id="PS50867"/>
    </source>
</evidence>
<keyword evidence="5" id="KW-0949">S-adenosyl-L-methionine</keyword>
<dbReference type="GO" id="GO:0005634">
    <property type="term" value="C:nucleus"/>
    <property type="evidence" value="ECO:0007669"/>
    <property type="project" value="UniProtKB-SubCell"/>
</dbReference>
<dbReference type="Proteomes" id="UP001372338">
    <property type="component" value="Unassembled WGS sequence"/>
</dbReference>